<keyword evidence="1" id="KW-1133">Transmembrane helix</keyword>
<feature type="transmembrane region" description="Helical" evidence="1">
    <location>
        <begin position="21"/>
        <end position="44"/>
    </location>
</feature>
<dbReference type="RefSeq" id="WP_124970306.1">
    <property type="nucleotide sequence ID" value="NZ_BDQK01000013.1"/>
</dbReference>
<proteinExistence type="predicted"/>
<dbReference type="AlphaFoldDB" id="A0A401IHB6"/>
<gene>
    <name evidence="2" type="ORF">AsFPU1_2099</name>
</gene>
<organism evidence="2 3">
    <name type="scientific">Aphanothece sacrum FPU1</name>
    <dbReference type="NCBI Taxonomy" id="1920663"/>
    <lineage>
        <taxon>Bacteria</taxon>
        <taxon>Bacillati</taxon>
        <taxon>Cyanobacteriota</taxon>
        <taxon>Cyanophyceae</taxon>
        <taxon>Oscillatoriophycideae</taxon>
        <taxon>Chroococcales</taxon>
        <taxon>Aphanothecaceae</taxon>
        <taxon>Aphanothece</taxon>
    </lineage>
</organism>
<evidence type="ECO:0000256" key="1">
    <source>
        <dbReference type="SAM" id="Phobius"/>
    </source>
</evidence>
<sequence>MSKTPRTRPRRQLQHREHQWIATEITIKLAVNGLLSMIAIVTLIKLLPYQFSQQQKLREVAVEVQETEKRVNELRDNFSRNFDPHQIKKVMEEQSPRVEPNQRRIFWLN</sequence>
<comment type="caution">
    <text evidence="2">The sequence shown here is derived from an EMBL/GenBank/DDBJ whole genome shotgun (WGS) entry which is preliminary data.</text>
</comment>
<evidence type="ECO:0000313" key="3">
    <source>
        <dbReference type="Proteomes" id="UP000287247"/>
    </source>
</evidence>
<protein>
    <submittedName>
        <fullName evidence="2">Uncharacterized protein</fullName>
    </submittedName>
</protein>
<keyword evidence="1" id="KW-0812">Transmembrane</keyword>
<accession>A0A401IHB6</accession>
<evidence type="ECO:0000313" key="2">
    <source>
        <dbReference type="EMBL" id="GBF80695.1"/>
    </source>
</evidence>
<keyword evidence="1" id="KW-0472">Membrane</keyword>
<name>A0A401IHB6_APHSA</name>
<reference evidence="3" key="1">
    <citation type="submission" date="2017-05" db="EMBL/GenBank/DDBJ databases">
        <title>Physiological properties and genetic analysis related to exopolysaccharide production of fresh-water unicellular cyanobacterium Aphanothece sacrum, Suizenji Nori, that has been cultured as a food source in Japan.</title>
        <authorList>
            <person name="Kanesaki Y."/>
            <person name="Yoshikawa S."/>
            <person name="Ohki K."/>
        </authorList>
    </citation>
    <scope>NUCLEOTIDE SEQUENCE [LARGE SCALE GENOMIC DNA]</scope>
    <source>
        <strain evidence="3">FPU1</strain>
    </source>
</reference>
<dbReference type="EMBL" id="BDQK01000013">
    <property type="protein sequence ID" value="GBF80695.1"/>
    <property type="molecule type" value="Genomic_DNA"/>
</dbReference>
<keyword evidence="3" id="KW-1185">Reference proteome</keyword>
<dbReference type="OrthoDB" id="425201at2"/>
<dbReference type="Proteomes" id="UP000287247">
    <property type="component" value="Unassembled WGS sequence"/>
</dbReference>